<evidence type="ECO:0000256" key="5">
    <source>
        <dbReference type="ARBA" id="ARBA00022490"/>
    </source>
</evidence>
<keyword evidence="5 12" id="KW-0963">Cytoplasm</keyword>
<organism evidence="15 16">
    <name type="scientific">Legionella quinlivanii</name>
    <dbReference type="NCBI Taxonomy" id="45073"/>
    <lineage>
        <taxon>Bacteria</taxon>
        <taxon>Pseudomonadati</taxon>
        <taxon>Pseudomonadota</taxon>
        <taxon>Gammaproteobacteria</taxon>
        <taxon>Legionellales</taxon>
        <taxon>Legionellaceae</taxon>
        <taxon>Legionella</taxon>
    </lineage>
</organism>
<dbReference type="InterPro" id="IPR015947">
    <property type="entry name" value="PUA-like_sf"/>
</dbReference>
<reference evidence="15 16" key="1">
    <citation type="submission" date="2017-02" db="EMBL/GenBank/DDBJ databases">
        <title>Legionella quilivanii strain from human: case report and whole genome sequencing analysis.</title>
        <authorList>
            <person name="Lalancette C."/>
            <person name="Leduc J.-M."/>
            <person name="Levesque S."/>
            <person name="Fournier E."/>
            <person name="Saoud J."/>
            <person name="Faucher S.P."/>
            <person name="Bernard K."/>
            <person name="Martineau C."/>
            <person name="Longtin J."/>
        </authorList>
    </citation>
    <scope>NUCLEOTIDE SEQUENCE [LARGE SCALE GENOMIC DNA]</scope>
    <source>
        <strain evidence="15 16">ID143958</strain>
    </source>
</reference>
<evidence type="ECO:0000256" key="6">
    <source>
        <dbReference type="ARBA" id="ARBA00022552"/>
    </source>
</evidence>
<evidence type="ECO:0000259" key="14">
    <source>
        <dbReference type="Pfam" id="PF20260"/>
    </source>
</evidence>
<dbReference type="InterPro" id="IPR029026">
    <property type="entry name" value="tRNA_m1G_MTases_N"/>
</dbReference>
<evidence type="ECO:0000256" key="9">
    <source>
        <dbReference type="ARBA" id="ARBA00022691"/>
    </source>
</evidence>
<dbReference type="SUPFAM" id="SSF75217">
    <property type="entry name" value="alpha/beta knot"/>
    <property type="match status" value="1"/>
</dbReference>
<dbReference type="Gene3D" id="2.40.240.20">
    <property type="entry name" value="Hypothetical PUA domain-like, domain 1"/>
    <property type="match status" value="1"/>
</dbReference>
<dbReference type="Pfam" id="PF20260">
    <property type="entry name" value="PUA_4"/>
    <property type="match status" value="1"/>
</dbReference>
<dbReference type="EMBL" id="MVJN01000003">
    <property type="protein sequence ID" value="RAP37396.1"/>
    <property type="molecule type" value="Genomic_DNA"/>
</dbReference>
<comment type="catalytic activity">
    <reaction evidence="11 12">
        <text>uridine(1498) in 16S rRNA + S-adenosyl-L-methionine = N(3)-methyluridine(1498) in 16S rRNA + S-adenosyl-L-homocysteine + H(+)</text>
        <dbReference type="Rhea" id="RHEA:42920"/>
        <dbReference type="Rhea" id="RHEA-COMP:10283"/>
        <dbReference type="Rhea" id="RHEA-COMP:10284"/>
        <dbReference type="ChEBI" id="CHEBI:15378"/>
        <dbReference type="ChEBI" id="CHEBI:57856"/>
        <dbReference type="ChEBI" id="CHEBI:59789"/>
        <dbReference type="ChEBI" id="CHEBI:65315"/>
        <dbReference type="ChEBI" id="CHEBI:74502"/>
        <dbReference type="EC" id="2.1.1.193"/>
    </reaction>
</comment>
<keyword evidence="8 12" id="KW-0808">Transferase</keyword>
<dbReference type="NCBIfam" id="TIGR00046">
    <property type="entry name" value="RsmE family RNA methyltransferase"/>
    <property type="match status" value="1"/>
</dbReference>
<dbReference type="GO" id="GO:0070475">
    <property type="term" value="P:rRNA base methylation"/>
    <property type="evidence" value="ECO:0007669"/>
    <property type="project" value="TreeGrafter"/>
</dbReference>
<dbReference type="InterPro" id="IPR006700">
    <property type="entry name" value="RsmE"/>
</dbReference>
<dbReference type="Gene3D" id="3.40.1280.10">
    <property type="match status" value="1"/>
</dbReference>
<comment type="function">
    <text evidence="10 12">Specifically methylates the N3 position of the uracil ring of uridine 1498 (m3U1498) in 16S rRNA. Acts on the fully assembled 30S ribosomal subunit.</text>
</comment>
<dbReference type="AlphaFoldDB" id="A0A364LL23"/>
<dbReference type="PANTHER" id="PTHR30027">
    <property type="entry name" value="RIBOSOMAL RNA SMALL SUBUNIT METHYLTRANSFERASE E"/>
    <property type="match status" value="1"/>
</dbReference>
<dbReference type="GO" id="GO:0070042">
    <property type="term" value="F:rRNA (uridine-N3-)-methyltransferase activity"/>
    <property type="evidence" value="ECO:0007669"/>
    <property type="project" value="TreeGrafter"/>
</dbReference>
<keyword evidence="9 12" id="KW-0949">S-adenosyl-L-methionine</keyword>
<evidence type="ECO:0000256" key="2">
    <source>
        <dbReference type="ARBA" id="ARBA00005528"/>
    </source>
</evidence>
<keyword evidence="6 12" id="KW-0698">rRNA processing</keyword>
<dbReference type="NCBIfam" id="NF008692">
    <property type="entry name" value="PRK11713.1-5"/>
    <property type="match status" value="1"/>
</dbReference>
<dbReference type="PIRSF" id="PIRSF015601">
    <property type="entry name" value="MTase_slr0722"/>
    <property type="match status" value="1"/>
</dbReference>
<dbReference type="EC" id="2.1.1.193" evidence="3 12"/>
<evidence type="ECO:0000256" key="7">
    <source>
        <dbReference type="ARBA" id="ARBA00022603"/>
    </source>
</evidence>
<dbReference type="RefSeq" id="WP_112218761.1">
    <property type="nucleotide sequence ID" value="NZ_MVJN01000003.1"/>
</dbReference>
<evidence type="ECO:0000313" key="16">
    <source>
        <dbReference type="Proteomes" id="UP000249458"/>
    </source>
</evidence>
<protein>
    <recommendedName>
        <fullName evidence="4 12">Ribosomal RNA small subunit methyltransferase E</fullName>
        <ecNumber evidence="3 12">2.1.1.193</ecNumber>
    </recommendedName>
</protein>
<dbReference type="InterPro" id="IPR029028">
    <property type="entry name" value="Alpha/beta_knot_MTases"/>
</dbReference>
<evidence type="ECO:0000256" key="10">
    <source>
        <dbReference type="ARBA" id="ARBA00025699"/>
    </source>
</evidence>
<feature type="domain" description="Ribosomal RNA small subunit methyltransferase E methyltransferase" evidence="13">
    <location>
        <begin position="75"/>
        <end position="236"/>
    </location>
</feature>
<evidence type="ECO:0000259" key="13">
    <source>
        <dbReference type="Pfam" id="PF04452"/>
    </source>
</evidence>
<evidence type="ECO:0000256" key="11">
    <source>
        <dbReference type="ARBA" id="ARBA00047944"/>
    </source>
</evidence>
<dbReference type="PANTHER" id="PTHR30027:SF3">
    <property type="entry name" value="16S RRNA (URACIL(1498)-N(3))-METHYLTRANSFERASE"/>
    <property type="match status" value="1"/>
</dbReference>
<dbReference type="InterPro" id="IPR046886">
    <property type="entry name" value="RsmE_MTase_dom"/>
</dbReference>
<dbReference type="Proteomes" id="UP000249458">
    <property type="component" value="Unassembled WGS sequence"/>
</dbReference>
<gene>
    <name evidence="15" type="ORF">B1207_04265</name>
</gene>
<evidence type="ECO:0000256" key="4">
    <source>
        <dbReference type="ARBA" id="ARBA00013673"/>
    </source>
</evidence>
<evidence type="ECO:0000256" key="12">
    <source>
        <dbReference type="PIRNR" id="PIRNR015601"/>
    </source>
</evidence>
<name>A0A364LL23_9GAMM</name>
<evidence type="ECO:0000256" key="8">
    <source>
        <dbReference type="ARBA" id="ARBA00022679"/>
    </source>
</evidence>
<evidence type="ECO:0000256" key="1">
    <source>
        <dbReference type="ARBA" id="ARBA00004496"/>
    </source>
</evidence>
<dbReference type="InterPro" id="IPR046887">
    <property type="entry name" value="RsmE_PUA-like"/>
</dbReference>
<feature type="domain" description="Ribosomal RNA small subunit methyltransferase E PUA-like" evidence="14">
    <location>
        <begin position="23"/>
        <end position="67"/>
    </location>
</feature>
<evidence type="ECO:0000313" key="15">
    <source>
        <dbReference type="EMBL" id="RAP37396.1"/>
    </source>
</evidence>
<dbReference type="CDD" id="cd18084">
    <property type="entry name" value="RsmE-like"/>
    <property type="match status" value="1"/>
</dbReference>
<dbReference type="GO" id="GO:0005737">
    <property type="term" value="C:cytoplasm"/>
    <property type="evidence" value="ECO:0007669"/>
    <property type="project" value="UniProtKB-SubCell"/>
</dbReference>
<accession>A0A364LL23</accession>
<dbReference type="SUPFAM" id="SSF88697">
    <property type="entry name" value="PUA domain-like"/>
    <property type="match status" value="1"/>
</dbReference>
<proteinExistence type="inferred from homology"/>
<sequence>MRLIRIYQPGQYSPGEIIELSPEAGQHVGVVLRKQQGDRLCLFPGNNQEFDAEIVQAHKKKVMVKIISAQERNRESPVRLHLVQGVSKGERMEIVVQKAAELGVASITPVLTDYCAVKLDEERMRKKQAQWQHIVISACEQCGRNTVPPVQPIITFADFLKQMPAVASFVLSPGADKHWRDYQCKDKEVYLFIGPEGGFSAEELDQLTKNHCAPLSLGPRVLRTETAAIAALSILQAVWGDL</sequence>
<dbReference type="Pfam" id="PF04452">
    <property type="entry name" value="Methyltrans_RNA"/>
    <property type="match status" value="1"/>
</dbReference>
<comment type="similarity">
    <text evidence="2 12">Belongs to the RNA methyltransferase RsmE family.</text>
</comment>
<comment type="subcellular location">
    <subcellularLocation>
        <location evidence="1 12">Cytoplasm</location>
    </subcellularLocation>
</comment>
<comment type="caution">
    <text evidence="15">The sequence shown here is derived from an EMBL/GenBank/DDBJ whole genome shotgun (WGS) entry which is preliminary data.</text>
</comment>
<evidence type="ECO:0000256" key="3">
    <source>
        <dbReference type="ARBA" id="ARBA00012328"/>
    </source>
</evidence>
<keyword evidence="7 12" id="KW-0489">Methyltransferase</keyword>